<evidence type="ECO:0000256" key="1">
    <source>
        <dbReference type="SAM" id="MobiDB-lite"/>
    </source>
</evidence>
<protein>
    <submittedName>
        <fullName evidence="3">UDP-glucosyltransferase YojK</fullName>
    </submittedName>
</protein>
<dbReference type="EMBL" id="CAMXCT020001491">
    <property type="protein sequence ID" value="CAL1143944.1"/>
    <property type="molecule type" value="Genomic_DNA"/>
</dbReference>
<feature type="region of interest" description="Disordered" evidence="1">
    <location>
        <begin position="67"/>
        <end position="130"/>
    </location>
</feature>
<accession>A0A9P1CEY8</accession>
<comment type="caution">
    <text evidence="2">The sequence shown here is derived from an EMBL/GenBank/DDBJ whole genome shotgun (WGS) entry which is preliminary data.</text>
</comment>
<name>A0A9P1CEY8_9DINO</name>
<keyword evidence="4" id="KW-1185">Reference proteome</keyword>
<evidence type="ECO:0000313" key="2">
    <source>
        <dbReference type="EMBL" id="CAI3990569.1"/>
    </source>
</evidence>
<dbReference type="OrthoDB" id="428563at2759"/>
<evidence type="ECO:0000313" key="4">
    <source>
        <dbReference type="Proteomes" id="UP001152797"/>
    </source>
</evidence>
<evidence type="ECO:0000313" key="3">
    <source>
        <dbReference type="EMBL" id="CAL4777881.1"/>
    </source>
</evidence>
<dbReference type="EMBL" id="CAMXCT030001491">
    <property type="protein sequence ID" value="CAL4777881.1"/>
    <property type="molecule type" value="Genomic_DNA"/>
</dbReference>
<reference evidence="2" key="1">
    <citation type="submission" date="2022-10" db="EMBL/GenBank/DDBJ databases">
        <authorList>
            <person name="Chen Y."/>
            <person name="Dougan E. K."/>
            <person name="Chan C."/>
            <person name="Rhodes N."/>
            <person name="Thang M."/>
        </authorList>
    </citation>
    <scope>NUCLEOTIDE SEQUENCE</scope>
</reference>
<sequence>MSAAVAAVREESGYSVFIHLPHLEVWTQSKIALDLESDEYLDEEMKLVPARISKAIRRTMRLSKEATAKAEAKKQNMTAEKEAAEKKAAEAGQRSDDSDAAAKAAATKRKSAEEKMKAASKAMESNNEAQTAWKAATAKLEEMETKYKDQEDQYEKLSEKVKKEIAALLNEKLKAAKALQAAEEEKMKQSNVAEKLKAEATAKGGIATDAMEKAEQAQEEVLEAEKNAAKLKTAAEEAQAEYLEANAKAERSEQLFLDAKSDLDRKTEVAALIKDVREGVQGFYDAMDKSSKSMEKIYDESEGKADAKPAHEVMRTNPDVKAALVAYNEMVLTFRRLHVTSKDFYTYVADSLPEIHDNAEAAIQLQCDPTEELERKAKETKNMDEWRQKCGSAVWKDLKLEQQRFPHLANKQVNPETVVKET</sequence>
<dbReference type="EMBL" id="CAMXCT010001491">
    <property type="protein sequence ID" value="CAI3990569.1"/>
    <property type="molecule type" value="Genomic_DNA"/>
</dbReference>
<proteinExistence type="predicted"/>
<feature type="compositionally biased region" description="Basic and acidic residues" evidence="1">
    <location>
        <begin position="67"/>
        <end position="97"/>
    </location>
</feature>
<reference evidence="3 4" key="2">
    <citation type="submission" date="2024-05" db="EMBL/GenBank/DDBJ databases">
        <authorList>
            <person name="Chen Y."/>
            <person name="Shah S."/>
            <person name="Dougan E. K."/>
            <person name="Thang M."/>
            <person name="Chan C."/>
        </authorList>
    </citation>
    <scope>NUCLEOTIDE SEQUENCE [LARGE SCALE GENOMIC DNA]</scope>
</reference>
<organism evidence="2">
    <name type="scientific">Cladocopium goreaui</name>
    <dbReference type="NCBI Taxonomy" id="2562237"/>
    <lineage>
        <taxon>Eukaryota</taxon>
        <taxon>Sar</taxon>
        <taxon>Alveolata</taxon>
        <taxon>Dinophyceae</taxon>
        <taxon>Suessiales</taxon>
        <taxon>Symbiodiniaceae</taxon>
        <taxon>Cladocopium</taxon>
    </lineage>
</organism>
<dbReference type="Proteomes" id="UP001152797">
    <property type="component" value="Unassembled WGS sequence"/>
</dbReference>
<gene>
    <name evidence="2" type="ORF">C1SCF055_LOCUS17547</name>
</gene>
<dbReference type="AlphaFoldDB" id="A0A9P1CEY8"/>